<dbReference type="KEGG" id="sgbi:P3F81_09540"/>
<dbReference type="SUPFAM" id="SSF46600">
    <property type="entry name" value="C-terminal UvrC-binding domain of UvrB"/>
    <property type="match status" value="1"/>
</dbReference>
<gene>
    <name evidence="3" type="ORF">P3F81_09540</name>
</gene>
<dbReference type="GO" id="GO:0046870">
    <property type="term" value="F:cadmium ion binding"/>
    <property type="evidence" value="ECO:0007669"/>
    <property type="project" value="TreeGrafter"/>
</dbReference>
<evidence type="ECO:0000313" key="4">
    <source>
        <dbReference type="Proteomes" id="UP001243623"/>
    </source>
</evidence>
<protein>
    <submittedName>
        <fullName evidence="3">UvrB/UvrC motif-containing protein</fullName>
    </submittedName>
</protein>
<dbReference type="InterPro" id="IPR001943">
    <property type="entry name" value="UVR_dom"/>
</dbReference>
<dbReference type="AlphaFoldDB" id="A0A9Y2AHN7"/>
<dbReference type="GO" id="GO:0005507">
    <property type="term" value="F:copper ion binding"/>
    <property type="evidence" value="ECO:0007669"/>
    <property type="project" value="TreeGrafter"/>
</dbReference>
<dbReference type="Proteomes" id="UP001243623">
    <property type="component" value="Chromosome"/>
</dbReference>
<proteinExistence type="predicted"/>
<dbReference type="RefSeq" id="WP_147670251.1">
    <property type="nucleotide sequence ID" value="NZ_CP120678.1"/>
</dbReference>
<dbReference type="Gene3D" id="4.10.860.10">
    <property type="entry name" value="UVR domain"/>
    <property type="match status" value="1"/>
</dbReference>
<name>A0A9Y2AHN7_9FIRM</name>
<dbReference type="PROSITE" id="PS50151">
    <property type="entry name" value="UVR"/>
    <property type="match status" value="1"/>
</dbReference>
<accession>A0A9Y2AHN7</accession>
<evidence type="ECO:0000313" key="3">
    <source>
        <dbReference type="EMBL" id="WIW70133.1"/>
    </source>
</evidence>
<keyword evidence="4" id="KW-1185">Reference proteome</keyword>
<dbReference type="GO" id="GO:1990170">
    <property type="term" value="P:stress response to cadmium ion"/>
    <property type="evidence" value="ECO:0007669"/>
    <property type="project" value="TreeGrafter"/>
</dbReference>
<dbReference type="PIRSF" id="PIRSF015034">
    <property type="entry name" value="YacH"/>
    <property type="match status" value="1"/>
</dbReference>
<dbReference type="Pfam" id="PF02151">
    <property type="entry name" value="UVR"/>
    <property type="match status" value="1"/>
</dbReference>
<dbReference type="PANTHER" id="PTHR38430">
    <property type="entry name" value="PROTEIN-ARGININE KINASE ACTIVATOR PROTEIN"/>
    <property type="match status" value="1"/>
</dbReference>
<dbReference type="GO" id="GO:0008270">
    <property type="term" value="F:zinc ion binding"/>
    <property type="evidence" value="ECO:0007669"/>
    <property type="project" value="TreeGrafter"/>
</dbReference>
<organism evidence="3 4">
    <name type="scientific">Selenobaculum gibii</name>
    <dbReference type="NCBI Taxonomy" id="3054208"/>
    <lineage>
        <taxon>Bacteria</taxon>
        <taxon>Bacillati</taxon>
        <taxon>Bacillota</taxon>
        <taxon>Negativicutes</taxon>
        <taxon>Selenomonadales</taxon>
        <taxon>Selenomonadaceae</taxon>
        <taxon>Selenobaculum</taxon>
    </lineage>
</organism>
<dbReference type="InterPro" id="IPR025542">
    <property type="entry name" value="YacH"/>
</dbReference>
<feature type="domain" description="UVR" evidence="2">
    <location>
        <begin position="133"/>
        <end position="168"/>
    </location>
</feature>
<reference evidence="3" key="1">
    <citation type="submission" date="2023-03" db="EMBL/GenBank/DDBJ databases">
        <title>Selenobaculum gbiensis gen. nov. sp. nov., a new bacterium isolated from the gut microbiota of IBD patient.</title>
        <authorList>
            <person name="Yeo S."/>
            <person name="Park H."/>
            <person name="Huh C.S."/>
        </authorList>
    </citation>
    <scope>NUCLEOTIDE SEQUENCE</scope>
    <source>
        <strain evidence="3">ICN-92133</strain>
    </source>
</reference>
<dbReference type="PANTHER" id="PTHR38430:SF1">
    <property type="entry name" value="PROTEIN-ARGININE KINASE ACTIVATOR PROTEIN"/>
    <property type="match status" value="1"/>
</dbReference>
<keyword evidence="1" id="KW-0175">Coiled coil</keyword>
<dbReference type="EMBL" id="CP120678">
    <property type="protein sequence ID" value="WIW70133.1"/>
    <property type="molecule type" value="Genomic_DNA"/>
</dbReference>
<sequence>MLCDDCKKNQACIRLTQVSNVNASKIDKHLCEECAKKYGDFIFNVNQNFSVNDFLAGMFNKSLPDTPQAQPRVEECPNCHMTYRDFSRNGKIGCSVCYEIFAKKLEPLLRRLHGDSSHTGKIPKRSGGQIELRQRITKMRKVLSNYVVNEEYEEAAKLRDEIKALEKELSSEVGREHE</sequence>
<feature type="coiled-coil region" evidence="1">
    <location>
        <begin position="148"/>
        <end position="175"/>
    </location>
</feature>
<dbReference type="InterPro" id="IPR036876">
    <property type="entry name" value="UVR_dom_sf"/>
</dbReference>
<evidence type="ECO:0000256" key="1">
    <source>
        <dbReference type="SAM" id="Coils"/>
    </source>
</evidence>
<dbReference type="GO" id="GO:1990169">
    <property type="term" value="P:stress response to copper ion"/>
    <property type="evidence" value="ECO:0007669"/>
    <property type="project" value="TreeGrafter"/>
</dbReference>
<dbReference type="GO" id="GO:0050897">
    <property type="term" value="F:cobalt ion binding"/>
    <property type="evidence" value="ECO:0007669"/>
    <property type="project" value="TreeGrafter"/>
</dbReference>
<evidence type="ECO:0000259" key="2">
    <source>
        <dbReference type="PROSITE" id="PS50151"/>
    </source>
</evidence>